<dbReference type="PANTHER" id="PTHR28635">
    <property type="entry name" value="TRANSMEMBRANE INNER EAR EXPRESSED PROTEIN"/>
    <property type="match status" value="1"/>
</dbReference>
<feature type="compositionally biased region" description="Low complexity" evidence="1">
    <location>
        <begin position="219"/>
        <end position="239"/>
    </location>
</feature>
<dbReference type="AlphaFoldDB" id="A0A6J0UMY0"/>
<reference evidence="4" key="1">
    <citation type="submission" date="2025-08" db="UniProtKB">
        <authorList>
            <consortium name="RefSeq"/>
        </authorList>
    </citation>
    <scope>IDENTIFICATION</scope>
</reference>
<dbReference type="OrthoDB" id="9047207at2759"/>
<dbReference type="GO" id="GO:0042472">
    <property type="term" value="P:inner ear morphogenesis"/>
    <property type="evidence" value="ECO:0007669"/>
    <property type="project" value="TreeGrafter"/>
</dbReference>
<gene>
    <name evidence="4" type="primary">TMIE</name>
</gene>
<dbReference type="Proteomes" id="UP001652642">
    <property type="component" value="Chromosome 6"/>
</dbReference>
<evidence type="ECO:0000256" key="1">
    <source>
        <dbReference type="SAM" id="MobiDB-lite"/>
    </source>
</evidence>
<feature type="compositionally biased region" description="Basic and acidic residues" evidence="1">
    <location>
        <begin position="150"/>
        <end position="203"/>
    </location>
</feature>
<dbReference type="InParanoid" id="A0A6J0UMY0"/>
<feature type="transmembrane region" description="Helical" evidence="2">
    <location>
        <begin position="59"/>
        <end position="81"/>
    </location>
</feature>
<dbReference type="CTD" id="259236"/>
<dbReference type="GO" id="GO:0007605">
    <property type="term" value="P:sensory perception of sound"/>
    <property type="evidence" value="ECO:0007669"/>
    <property type="project" value="TreeGrafter"/>
</dbReference>
<dbReference type="Pfam" id="PF16038">
    <property type="entry name" value="TMIE"/>
    <property type="match status" value="1"/>
</dbReference>
<evidence type="ECO:0000256" key="2">
    <source>
        <dbReference type="SAM" id="Phobius"/>
    </source>
</evidence>
<sequence>MAWDQSARHPLCQFGNSPSLLLCYSRTALSQLVQAPTEPPKKKPDPVTSETVVIWGLRLWQVVGIFAIFVLSIIITLCCIFKCRIPRTKKEIEARYAKRQAAKNYADKLETVPPLNELTEIPGAQGEKKEEEVPTVSGKVDAAKKKGPKPKKEGEKEEKGGKEAPQKEGKEEARKKPGEKKGTEKQPEGKKKGEEEGGGKENPKGSTRGAGGKPGGRNPGRSPGGNPAARKNPGGSPRPSTRKPPPPKK</sequence>
<dbReference type="GeneID" id="110085109"/>
<protein>
    <submittedName>
        <fullName evidence="4">Transmembrane inner ear expressed protein isoform X1</fullName>
    </submittedName>
</protein>
<feature type="region of interest" description="Disordered" evidence="1">
    <location>
        <begin position="116"/>
        <end position="249"/>
    </location>
</feature>
<accession>A0A6J0UMY0</accession>
<name>A0A6J0UMY0_9SAUR</name>
<evidence type="ECO:0000313" key="4">
    <source>
        <dbReference type="RefSeq" id="XP_020660610.2"/>
    </source>
</evidence>
<dbReference type="RefSeq" id="XP_020660610.2">
    <property type="nucleotide sequence ID" value="XM_020804951.2"/>
</dbReference>
<dbReference type="KEGG" id="pvt:110085109"/>
<feature type="compositionally biased region" description="Gly residues" evidence="1">
    <location>
        <begin position="208"/>
        <end position="218"/>
    </location>
</feature>
<keyword evidence="3" id="KW-1185">Reference proteome</keyword>
<keyword evidence="2" id="KW-1133">Transmembrane helix</keyword>
<proteinExistence type="predicted"/>
<evidence type="ECO:0000313" key="3">
    <source>
        <dbReference type="Proteomes" id="UP001652642"/>
    </source>
</evidence>
<keyword evidence="2" id="KW-0472">Membrane</keyword>
<organism evidence="3 4">
    <name type="scientific">Pogona vitticeps</name>
    <name type="common">central bearded dragon</name>
    <dbReference type="NCBI Taxonomy" id="103695"/>
    <lineage>
        <taxon>Eukaryota</taxon>
        <taxon>Metazoa</taxon>
        <taxon>Chordata</taxon>
        <taxon>Craniata</taxon>
        <taxon>Vertebrata</taxon>
        <taxon>Euteleostomi</taxon>
        <taxon>Lepidosauria</taxon>
        <taxon>Squamata</taxon>
        <taxon>Bifurcata</taxon>
        <taxon>Unidentata</taxon>
        <taxon>Episquamata</taxon>
        <taxon>Toxicofera</taxon>
        <taxon>Iguania</taxon>
        <taxon>Acrodonta</taxon>
        <taxon>Agamidae</taxon>
        <taxon>Amphibolurinae</taxon>
        <taxon>Pogona</taxon>
    </lineage>
</organism>
<keyword evidence="2 4" id="KW-0812">Transmembrane</keyword>
<dbReference type="PANTHER" id="PTHR28635:SF1">
    <property type="entry name" value="TRANSMEMBRANE INNER EAR EXPRESSED PROTEIN"/>
    <property type="match status" value="1"/>
</dbReference>
<dbReference type="InterPro" id="IPR032006">
    <property type="entry name" value="TMIE"/>
</dbReference>